<feature type="region of interest" description="Disordered" evidence="1">
    <location>
        <begin position="132"/>
        <end position="211"/>
    </location>
</feature>
<proteinExistence type="predicted"/>
<name>A0A9W7GEJ5_9STRA</name>
<dbReference type="Proteomes" id="UP001165065">
    <property type="component" value="Unassembled WGS sequence"/>
</dbReference>
<feature type="region of interest" description="Disordered" evidence="1">
    <location>
        <begin position="69"/>
        <end position="94"/>
    </location>
</feature>
<feature type="compositionally biased region" description="Basic and acidic residues" evidence="1">
    <location>
        <begin position="145"/>
        <end position="176"/>
    </location>
</feature>
<reference evidence="3" key="1">
    <citation type="journal article" date="2023" name="Commun. Biol.">
        <title>Genome analysis of Parmales, the sister group of diatoms, reveals the evolutionary specialization of diatoms from phago-mixotrophs to photoautotrophs.</title>
        <authorList>
            <person name="Ban H."/>
            <person name="Sato S."/>
            <person name="Yoshikawa S."/>
            <person name="Yamada K."/>
            <person name="Nakamura Y."/>
            <person name="Ichinomiya M."/>
            <person name="Sato N."/>
            <person name="Blanc-Mathieu R."/>
            <person name="Endo H."/>
            <person name="Kuwata A."/>
            <person name="Ogata H."/>
        </authorList>
    </citation>
    <scope>NUCLEOTIDE SEQUENCE [LARGE SCALE GENOMIC DNA]</scope>
</reference>
<organism evidence="2 3">
    <name type="scientific">Triparma columacea</name>
    <dbReference type="NCBI Taxonomy" id="722753"/>
    <lineage>
        <taxon>Eukaryota</taxon>
        <taxon>Sar</taxon>
        <taxon>Stramenopiles</taxon>
        <taxon>Ochrophyta</taxon>
        <taxon>Bolidophyceae</taxon>
        <taxon>Parmales</taxon>
        <taxon>Triparmaceae</taxon>
        <taxon>Triparma</taxon>
    </lineage>
</organism>
<gene>
    <name evidence="2" type="ORF">TrCOL_g9802</name>
</gene>
<feature type="compositionally biased region" description="Acidic residues" evidence="1">
    <location>
        <begin position="201"/>
        <end position="211"/>
    </location>
</feature>
<dbReference type="AlphaFoldDB" id="A0A9W7GEJ5"/>
<feature type="compositionally biased region" description="Polar residues" evidence="1">
    <location>
        <begin position="132"/>
        <end position="144"/>
    </location>
</feature>
<evidence type="ECO:0000313" key="3">
    <source>
        <dbReference type="Proteomes" id="UP001165065"/>
    </source>
</evidence>
<evidence type="ECO:0000313" key="2">
    <source>
        <dbReference type="EMBL" id="GMI43309.1"/>
    </source>
</evidence>
<sequence>MDSVSNCSSVTCWMCKEGCRGNHHPGGNEHGQNNAGKDRIVGTYFVPSDSFDSVPSALLVHQRGYSGDSAATLDASSSDSTSMSSGIMSKDSSVMSGVRMSEGLEREPMDVGNDKAVTFNSNVEMYSLSVDRTSSSIETVSTSNESKEDLTKREGGDREGGKWKENAPHNGGREPEDGFAMSSTTLSTGRKVLTPLSDSYSESDSDGIAGEEDEFVNSWRMGEI</sequence>
<keyword evidence="3" id="KW-1185">Reference proteome</keyword>
<evidence type="ECO:0000256" key="1">
    <source>
        <dbReference type="SAM" id="MobiDB-lite"/>
    </source>
</evidence>
<protein>
    <submittedName>
        <fullName evidence="2">Uncharacterized protein</fullName>
    </submittedName>
</protein>
<comment type="caution">
    <text evidence="2">The sequence shown here is derived from an EMBL/GenBank/DDBJ whole genome shotgun (WGS) entry which is preliminary data.</text>
</comment>
<dbReference type="EMBL" id="BRYA01001451">
    <property type="protein sequence ID" value="GMI43309.1"/>
    <property type="molecule type" value="Genomic_DNA"/>
</dbReference>
<accession>A0A9W7GEJ5</accession>